<evidence type="ECO:0000256" key="4">
    <source>
        <dbReference type="ARBA" id="ARBA00022475"/>
    </source>
</evidence>
<keyword evidence="7 8" id="KW-0472">Membrane</keyword>
<dbReference type="CDD" id="cd01118">
    <property type="entry name" value="ArsB_permease"/>
    <property type="match status" value="1"/>
</dbReference>
<feature type="transmembrane region" description="Helical" evidence="8">
    <location>
        <begin position="249"/>
        <end position="266"/>
    </location>
</feature>
<evidence type="ECO:0000256" key="2">
    <source>
        <dbReference type="ARBA" id="ARBA00009843"/>
    </source>
</evidence>
<dbReference type="InterPro" id="IPR004680">
    <property type="entry name" value="Cit_transptr-like_dom"/>
</dbReference>
<feature type="transmembrane region" description="Helical" evidence="8">
    <location>
        <begin position="6"/>
        <end position="26"/>
    </location>
</feature>
<gene>
    <name evidence="10" type="primary">arsB</name>
    <name evidence="10" type="ORF">GCM10011611_46790</name>
</gene>
<organism evidence="10 11">
    <name type="scientific">Aliidongia dinghuensis</name>
    <dbReference type="NCBI Taxonomy" id="1867774"/>
    <lineage>
        <taxon>Bacteria</taxon>
        <taxon>Pseudomonadati</taxon>
        <taxon>Pseudomonadota</taxon>
        <taxon>Alphaproteobacteria</taxon>
        <taxon>Rhodospirillales</taxon>
        <taxon>Dongiaceae</taxon>
        <taxon>Aliidongia</taxon>
    </lineage>
</organism>
<keyword evidence="3" id="KW-0813">Transport</keyword>
<feature type="transmembrane region" description="Helical" evidence="8">
    <location>
        <begin position="343"/>
        <end position="367"/>
    </location>
</feature>
<feature type="transmembrane region" description="Helical" evidence="8">
    <location>
        <begin position="373"/>
        <end position="392"/>
    </location>
</feature>
<dbReference type="AlphaFoldDB" id="A0A8J3E5T4"/>
<feature type="domain" description="Citrate transporter-like" evidence="9">
    <location>
        <begin position="28"/>
        <end position="357"/>
    </location>
</feature>
<feature type="transmembrane region" description="Helical" evidence="8">
    <location>
        <begin position="221"/>
        <end position="243"/>
    </location>
</feature>
<dbReference type="EMBL" id="BMJQ01000013">
    <property type="protein sequence ID" value="GGF35156.1"/>
    <property type="molecule type" value="Genomic_DNA"/>
</dbReference>
<proteinExistence type="inferred from homology"/>
<accession>A0A8J3E5T4</accession>
<dbReference type="PANTHER" id="PTHR43302">
    <property type="entry name" value="TRANSPORTER ARSB-RELATED"/>
    <property type="match status" value="1"/>
</dbReference>
<evidence type="ECO:0000256" key="8">
    <source>
        <dbReference type="SAM" id="Phobius"/>
    </source>
</evidence>
<evidence type="ECO:0000256" key="5">
    <source>
        <dbReference type="ARBA" id="ARBA00022692"/>
    </source>
</evidence>
<reference evidence="10" key="1">
    <citation type="journal article" date="2014" name="Int. J. Syst. Evol. Microbiol.">
        <title>Complete genome sequence of Corynebacterium casei LMG S-19264T (=DSM 44701T), isolated from a smear-ripened cheese.</title>
        <authorList>
            <consortium name="US DOE Joint Genome Institute (JGI-PGF)"/>
            <person name="Walter F."/>
            <person name="Albersmeier A."/>
            <person name="Kalinowski J."/>
            <person name="Ruckert C."/>
        </authorList>
    </citation>
    <scope>NUCLEOTIDE SEQUENCE</scope>
    <source>
        <strain evidence="10">CGMCC 1.15725</strain>
    </source>
</reference>
<feature type="transmembrane region" description="Helical" evidence="8">
    <location>
        <begin position="404"/>
        <end position="426"/>
    </location>
</feature>
<reference evidence="10" key="2">
    <citation type="submission" date="2020-09" db="EMBL/GenBank/DDBJ databases">
        <authorList>
            <person name="Sun Q."/>
            <person name="Zhou Y."/>
        </authorList>
    </citation>
    <scope>NUCLEOTIDE SEQUENCE</scope>
    <source>
        <strain evidence="10">CGMCC 1.15725</strain>
    </source>
</reference>
<evidence type="ECO:0000256" key="1">
    <source>
        <dbReference type="ARBA" id="ARBA00004651"/>
    </source>
</evidence>
<protein>
    <submittedName>
        <fullName evidence="10">Arsenic transporter</fullName>
    </submittedName>
</protein>
<dbReference type="PRINTS" id="PR00758">
    <property type="entry name" value="ARSENICPUMP"/>
</dbReference>
<dbReference type="GO" id="GO:0005886">
    <property type="term" value="C:plasma membrane"/>
    <property type="evidence" value="ECO:0007669"/>
    <property type="project" value="UniProtKB-SubCell"/>
</dbReference>
<keyword evidence="11" id="KW-1185">Reference proteome</keyword>
<dbReference type="InterPro" id="IPR000802">
    <property type="entry name" value="Arsenical_pump_ArsB"/>
</dbReference>
<comment type="subcellular location">
    <subcellularLocation>
        <location evidence="1">Cell membrane</location>
        <topology evidence="1">Multi-pass membrane protein</topology>
    </subcellularLocation>
</comment>
<feature type="transmembrane region" description="Helical" evidence="8">
    <location>
        <begin position="181"/>
        <end position="200"/>
    </location>
</feature>
<keyword evidence="5 8" id="KW-0812">Transmembrane</keyword>
<evidence type="ECO:0000256" key="3">
    <source>
        <dbReference type="ARBA" id="ARBA00022448"/>
    </source>
</evidence>
<keyword evidence="4" id="KW-1003">Cell membrane</keyword>
<dbReference type="Pfam" id="PF03600">
    <property type="entry name" value="CitMHS"/>
    <property type="match status" value="1"/>
</dbReference>
<keyword evidence="6 8" id="KW-1133">Transmembrane helix</keyword>
<evidence type="ECO:0000256" key="6">
    <source>
        <dbReference type="ARBA" id="ARBA00022989"/>
    </source>
</evidence>
<feature type="transmembrane region" description="Helical" evidence="8">
    <location>
        <begin position="33"/>
        <end position="52"/>
    </location>
</feature>
<dbReference type="PANTHER" id="PTHR43302:SF5">
    <property type="entry name" value="TRANSPORTER ARSB-RELATED"/>
    <property type="match status" value="1"/>
</dbReference>
<evidence type="ECO:0000256" key="7">
    <source>
        <dbReference type="ARBA" id="ARBA00023136"/>
    </source>
</evidence>
<feature type="transmembrane region" description="Helical" evidence="8">
    <location>
        <begin position="278"/>
        <end position="298"/>
    </location>
</feature>
<evidence type="ECO:0000313" key="11">
    <source>
        <dbReference type="Proteomes" id="UP000646365"/>
    </source>
</evidence>
<dbReference type="RefSeq" id="WP_189050320.1">
    <property type="nucleotide sequence ID" value="NZ_BMJQ01000013.1"/>
</dbReference>
<evidence type="ECO:0000259" key="9">
    <source>
        <dbReference type="Pfam" id="PF03600"/>
    </source>
</evidence>
<dbReference type="Proteomes" id="UP000646365">
    <property type="component" value="Unassembled WGS sequence"/>
</dbReference>
<comment type="similarity">
    <text evidence="2">Belongs to the CitM (TC 2.A.11) transporter family.</text>
</comment>
<sequence length="428" mass="43583">MSIAISFSAAEAIWSTAVLAVGGVILRPRRLPEAIWAVAGAAVLVATGLLPWRDALAAIGRGTDVYLFLVGMMLLAELARQEGLFDWLAALATRRARGSARRLFGLVYLVGILVTVFLSNDATAVVLTPAVYAAARAAGAEPLPHLFVCAFIANAASFVLPISNPANLVIFGSAMPPLLDWLGRFALPSALAIGATYVGLRLTQRRALSQPIAAEVPLPHLAPGGALAAGGIALTALVLLLASAFGQPLGLPTFLAGTLTAAAVLLQQRTVPWALLRGVSWSVLPLVGGLFVLVAGVAETGVLQDLAQQLRATADGSVAHAAWTAGLLSALACNLMNNLPVGLIAGSFAGGALAGGAGLPQAVTGALLVGVDLGPNLSVTGSLATILWLVALRREGTHVGTRQFLRLGLIVMPPALVLALAGLALASP</sequence>
<feature type="transmembrane region" description="Helical" evidence="8">
    <location>
        <begin position="100"/>
        <end position="119"/>
    </location>
</feature>
<name>A0A8J3E5T4_9PROT</name>
<dbReference type="GO" id="GO:0015105">
    <property type="term" value="F:arsenite transmembrane transporter activity"/>
    <property type="evidence" value="ECO:0007669"/>
    <property type="project" value="InterPro"/>
</dbReference>
<evidence type="ECO:0000313" key="10">
    <source>
        <dbReference type="EMBL" id="GGF35156.1"/>
    </source>
</evidence>
<comment type="caution">
    <text evidence="10">The sequence shown here is derived from an EMBL/GenBank/DDBJ whole genome shotgun (WGS) entry which is preliminary data.</text>
</comment>
<feature type="transmembrane region" description="Helical" evidence="8">
    <location>
        <begin position="58"/>
        <end position="79"/>
    </location>
</feature>